<evidence type="ECO:0000313" key="1">
    <source>
        <dbReference type="EMBL" id="TGX83525.1"/>
    </source>
</evidence>
<reference evidence="1" key="1">
    <citation type="submission" date="2019-04" db="EMBL/GenBank/DDBJ databases">
        <title>Microbes associate with the intestines of laboratory mice.</title>
        <authorList>
            <person name="Navarre W."/>
            <person name="Wong E."/>
            <person name="Huang K."/>
            <person name="Tropini C."/>
            <person name="Ng K."/>
            <person name="Yu B."/>
        </authorList>
    </citation>
    <scope>NUCLEOTIDE SEQUENCE</scope>
    <source>
        <strain evidence="1">NM73_A23</strain>
    </source>
</reference>
<comment type="caution">
    <text evidence="1">The sequence shown here is derived from an EMBL/GenBank/DDBJ whole genome shotgun (WGS) entry which is preliminary data.</text>
</comment>
<organism evidence="1 2">
    <name type="scientific">Palleniella muris</name>
    <dbReference type="NCBI Taxonomy" id="3038145"/>
    <lineage>
        <taxon>Bacteria</taxon>
        <taxon>Pseudomonadati</taxon>
        <taxon>Bacteroidota</taxon>
        <taxon>Bacteroidia</taxon>
        <taxon>Bacteroidales</taxon>
        <taxon>Prevotellaceae</taxon>
        <taxon>Palleniella</taxon>
    </lineage>
</organism>
<keyword evidence="1" id="KW-0436">Ligase</keyword>
<accession>A0AC61QSU2</accession>
<proteinExistence type="predicted"/>
<dbReference type="EMBL" id="SRZC01000003">
    <property type="protein sequence ID" value="TGX83525.1"/>
    <property type="molecule type" value="Genomic_DNA"/>
</dbReference>
<protein>
    <submittedName>
        <fullName evidence="1">Nicotinate phosphoribosyltransferase</fullName>
        <ecNumber evidence="1">6.3.4.21</ecNumber>
    </submittedName>
</protein>
<dbReference type="EC" id="6.3.4.21" evidence="1"/>
<name>A0AC61QSU2_9BACT</name>
<keyword evidence="1" id="KW-0328">Glycosyltransferase</keyword>
<keyword evidence="2" id="KW-1185">Reference proteome</keyword>
<sequence>MEPIITHFTDTDLYKLTMCCAILNCYPRAMAKYKFVDRNNTVYPPGFGKLVEEQIIYLENLRFTEEERIFMQKRCYYIPQWFFTYLKGFRFKRDWVNVHQDEEGHLEIMFEGYWHETVLLEVMILAIISELHHRLSGELDKIDLRDYYKMSYDKARRMLSAGLCISEFGTRRRFSLATEDMAVKAFMDADRDLRKELGKEYKGSFPGTSNVWLALKYNVIPIGTMAHEFVSAIAGMYGPQEANHIAMDMWQRTFIGSLGIFLYDTYGFDAFAANFSEHFARVFAGLRVDSGNNLEQLEKICNRYHELGLDPSTKQVVFSNALDEESAIELHKAVNGRVIDSYGIGTALSADGALWDIKPSNIVIKLLGIKMTEKRHWSKTCKMSEDKGKVTGDSDIIQIFNYLLHRED</sequence>
<keyword evidence="1" id="KW-0808">Transferase</keyword>
<dbReference type="Proteomes" id="UP000308886">
    <property type="component" value="Unassembled WGS sequence"/>
</dbReference>
<gene>
    <name evidence="1" type="primary">pncB</name>
    <name evidence="1" type="ORF">E5358_02440</name>
</gene>
<evidence type="ECO:0000313" key="2">
    <source>
        <dbReference type="Proteomes" id="UP000308886"/>
    </source>
</evidence>